<dbReference type="PROSITE" id="PS50043">
    <property type="entry name" value="HTH_LUXR_2"/>
    <property type="match status" value="1"/>
</dbReference>
<dbReference type="InterPro" id="IPR000792">
    <property type="entry name" value="Tscrpt_reg_LuxR_C"/>
</dbReference>
<dbReference type="SUPFAM" id="SSF46894">
    <property type="entry name" value="C-terminal effector domain of the bipartite response regulators"/>
    <property type="match status" value="1"/>
</dbReference>
<dbReference type="InterPro" id="IPR036693">
    <property type="entry name" value="TF_LuxR_autoind-bd_dom_sf"/>
</dbReference>
<protein>
    <submittedName>
        <fullName evidence="5">DNA-binding response regulator, NarL/FixJ family, contains REC and HTH domains</fullName>
    </submittedName>
</protein>
<dbReference type="Pfam" id="PF00196">
    <property type="entry name" value="GerE"/>
    <property type="match status" value="1"/>
</dbReference>
<dbReference type="GO" id="GO:0006355">
    <property type="term" value="P:regulation of DNA-templated transcription"/>
    <property type="evidence" value="ECO:0007669"/>
    <property type="project" value="InterPro"/>
</dbReference>
<dbReference type="EMBL" id="FZNN01000009">
    <property type="protein sequence ID" value="SNR54908.1"/>
    <property type="molecule type" value="Genomic_DNA"/>
</dbReference>
<sequence>MRDIPNLEPRPLADAECYVPELLQRFVQNIENTRHSTEVWCLIVALGREVQLPFIDFISASSYRDWKKTLFIRTSYDATWLNTANEDPEIWRWSYFRNHAMHYLTPVMTGIEFVDEYHHIPKKRIDVLRMAASHGLRAGFSIPLRQNAPPQAAMITFSGDHSRREMLAIIRAHGWTLNAAALMGHQRYLYHFKQEFSERNHITDKQLELLELLGLGLQDKAIAAQLGISISAVRQRMNALMQNTDARSRAELAALAMSLGVLPDPLNRPGPSEDEILIEMDDARSGA</sequence>
<proteinExistence type="predicted"/>
<name>A0A238X8G9_9RHOB</name>
<dbReference type="InterPro" id="IPR005143">
    <property type="entry name" value="TF_LuxR_autoind-bd_dom"/>
</dbReference>
<dbReference type="SMART" id="SM00421">
    <property type="entry name" value="HTH_LUXR"/>
    <property type="match status" value="1"/>
</dbReference>
<dbReference type="Gene3D" id="1.10.10.10">
    <property type="entry name" value="Winged helix-like DNA-binding domain superfamily/Winged helix DNA-binding domain"/>
    <property type="match status" value="1"/>
</dbReference>
<keyword evidence="1" id="KW-0805">Transcription regulation</keyword>
<accession>A0A238X8G9</accession>
<evidence type="ECO:0000256" key="1">
    <source>
        <dbReference type="ARBA" id="ARBA00023015"/>
    </source>
</evidence>
<dbReference type="InterPro" id="IPR016032">
    <property type="entry name" value="Sig_transdc_resp-reg_C-effctor"/>
</dbReference>
<dbReference type="Gene3D" id="3.30.450.80">
    <property type="entry name" value="Transcription factor LuxR-like, autoinducer-binding domain"/>
    <property type="match status" value="1"/>
</dbReference>
<feature type="domain" description="HTH luxR-type" evidence="4">
    <location>
        <begin position="195"/>
        <end position="260"/>
    </location>
</feature>
<dbReference type="Pfam" id="PF03472">
    <property type="entry name" value="Autoind_bind"/>
    <property type="match status" value="1"/>
</dbReference>
<evidence type="ECO:0000256" key="2">
    <source>
        <dbReference type="ARBA" id="ARBA00023125"/>
    </source>
</evidence>
<evidence type="ECO:0000259" key="4">
    <source>
        <dbReference type="PROSITE" id="PS50043"/>
    </source>
</evidence>
<dbReference type="AlphaFoldDB" id="A0A238X8G9"/>
<gene>
    <name evidence="5" type="ORF">SAMN06265370_109154</name>
</gene>
<dbReference type="InterPro" id="IPR036388">
    <property type="entry name" value="WH-like_DNA-bd_sf"/>
</dbReference>
<evidence type="ECO:0000313" key="5">
    <source>
        <dbReference type="EMBL" id="SNR54908.1"/>
    </source>
</evidence>
<dbReference type="GO" id="GO:0003677">
    <property type="term" value="F:DNA binding"/>
    <property type="evidence" value="ECO:0007669"/>
    <property type="project" value="UniProtKB-KW"/>
</dbReference>
<keyword evidence="6" id="KW-1185">Reference proteome</keyword>
<evidence type="ECO:0000313" key="6">
    <source>
        <dbReference type="Proteomes" id="UP000198417"/>
    </source>
</evidence>
<dbReference type="Proteomes" id="UP000198417">
    <property type="component" value="Unassembled WGS sequence"/>
</dbReference>
<dbReference type="OrthoDB" id="7877011at2"/>
<evidence type="ECO:0000256" key="3">
    <source>
        <dbReference type="ARBA" id="ARBA00023163"/>
    </source>
</evidence>
<keyword evidence="3" id="KW-0804">Transcription</keyword>
<reference evidence="5 6" key="1">
    <citation type="submission" date="2017-06" db="EMBL/GenBank/DDBJ databases">
        <authorList>
            <person name="Kim H.J."/>
            <person name="Triplett B.A."/>
        </authorList>
    </citation>
    <scope>NUCLEOTIDE SEQUENCE [LARGE SCALE GENOMIC DNA]</scope>
    <source>
        <strain evidence="5 6">DSM 29052</strain>
    </source>
</reference>
<dbReference type="SUPFAM" id="SSF75516">
    <property type="entry name" value="Pheromone-binding domain of LuxR-like quorum-sensing transcription factors"/>
    <property type="match status" value="1"/>
</dbReference>
<keyword evidence="2 5" id="KW-0238">DNA-binding</keyword>
<organism evidence="5 6">
    <name type="scientific">Puniceibacterium sediminis</name>
    <dbReference type="NCBI Taxonomy" id="1608407"/>
    <lineage>
        <taxon>Bacteria</taxon>
        <taxon>Pseudomonadati</taxon>
        <taxon>Pseudomonadota</taxon>
        <taxon>Alphaproteobacteria</taxon>
        <taxon>Rhodobacterales</taxon>
        <taxon>Paracoccaceae</taxon>
        <taxon>Puniceibacterium</taxon>
    </lineage>
</organism>
<dbReference type="RefSeq" id="WP_089270732.1">
    <property type="nucleotide sequence ID" value="NZ_FZNN01000009.1"/>
</dbReference>